<dbReference type="InterPro" id="IPR050595">
    <property type="entry name" value="Bact_response_regulator"/>
</dbReference>
<evidence type="ECO:0000256" key="2">
    <source>
        <dbReference type="PROSITE-ProRule" id="PRU00169"/>
    </source>
</evidence>
<evidence type="ECO:0000256" key="1">
    <source>
        <dbReference type="ARBA" id="ARBA00022553"/>
    </source>
</evidence>
<gene>
    <name evidence="4" type="ORF">N825_17220</name>
</gene>
<dbReference type="STRING" id="1385369.N825_17220"/>
<dbReference type="EMBL" id="AVFL01000025">
    <property type="protein sequence ID" value="EWY37569.1"/>
    <property type="molecule type" value="Genomic_DNA"/>
</dbReference>
<accession>W9GUT3</accession>
<sequence>MHQRHILVVDDEVIAAMALESVLQRRGFRVTLAGDGQEAWDIWQRDGADAVVTDLKMPRMTGDELAARLRVAAPSLPVIVASGYLSEAVEHRLLHEINGPMRIFTKPLDLAGMLRALKSMLDVGPDGLTT</sequence>
<dbReference type="InterPro" id="IPR011006">
    <property type="entry name" value="CheY-like_superfamily"/>
</dbReference>
<dbReference type="SMART" id="SM00448">
    <property type="entry name" value="REC"/>
    <property type="match status" value="1"/>
</dbReference>
<dbReference type="OrthoDB" id="7356227at2"/>
<name>W9GUT3_9PROT</name>
<evidence type="ECO:0000259" key="3">
    <source>
        <dbReference type="PROSITE" id="PS50110"/>
    </source>
</evidence>
<feature type="domain" description="Response regulatory" evidence="3">
    <location>
        <begin position="5"/>
        <end position="121"/>
    </location>
</feature>
<dbReference type="RefSeq" id="WP_037458698.1">
    <property type="nucleotide sequence ID" value="NZ_AVFL01000025.1"/>
</dbReference>
<dbReference type="Pfam" id="PF00072">
    <property type="entry name" value="Response_reg"/>
    <property type="match status" value="1"/>
</dbReference>
<organism evidence="4 5">
    <name type="scientific">Skermanella stibiiresistens SB22</name>
    <dbReference type="NCBI Taxonomy" id="1385369"/>
    <lineage>
        <taxon>Bacteria</taxon>
        <taxon>Pseudomonadati</taxon>
        <taxon>Pseudomonadota</taxon>
        <taxon>Alphaproteobacteria</taxon>
        <taxon>Rhodospirillales</taxon>
        <taxon>Azospirillaceae</taxon>
        <taxon>Skermanella</taxon>
    </lineage>
</organism>
<evidence type="ECO:0000313" key="5">
    <source>
        <dbReference type="Proteomes" id="UP000019486"/>
    </source>
</evidence>
<evidence type="ECO:0000313" key="4">
    <source>
        <dbReference type="EMBL" id="EWY37569.1"/>
    </source>
</evidence>
<keyword evidence="1 2" id="KW-0597">Phosphoprotein</keyword>
<dbReference type="PANTHER" id="PTHR44591">
    <property type="entry name" value="STRESS RESPONSE REGULATOR PROTEIN 1"/>
    <property type="match status" value="1"/>
</dbReference>
<keyword evidence="5" id="KW-1185">Reference proteome</keyword>
<dbReference type="SUPFAM" id="SSF52172">
    <property type="entry name" value="CheY-like"/>
    <property type="match status" value="1"/>
</dbReference>
<proteinExistence type="predicted"/>
<dbReference type="CDD" id="cd00156">
    <property type="entry name" value="REC"/>
    <property type="match status" value="1"/>
</dbReference>
<dbReference type="PROSITE" id="PS50110">
    <property type="entry name" value="RESPONSE_REGULATORY"/>
    <property type="match status" value="1"/>
</dbReference>
<dbReference type="AlphaFoldDB" id="W9GUT3"/>
<dbReference type="GO" id="GO:0000160">
    <property type="term" value="P:phosphorelay signal transduction system"/>
    <property type="evidence" value="ECO:0007669"/>
    <property type="project" value="InterPro"/>
</dbReference>
<comment type="caution">
    <text evidence="4">The sequence shown here is derived from an EMBL/GenBank/DDBJ whole genome shotgun (WGS) entry which is preliminary data.</text>
</comment>
<feature type="modified residue" description="4-aspartylphosphate" evidence="2">
    <location>
        <position position="54"/>
    </location>
</feature>
<dbReference type="PANTHER" id="PTHR44591:SF3">
    <property type="entry name" value="RESPONSE REGULATORY DOMAIN-CONTAINING PROTEIN"/>
    <property type="match status" value="1"/>
</dbReference>
<dbReference type="Proteomes" id="UP000019486">
    <property type="component" value="Unassembled WGS sequence"/>
</dbReference>
<reference evidence="4 5" key="1">
    <citation type="submission" date="2013-08" db="EMBL/GenBank/DDBJ databases">
        <title>The genome sequence of Skermanella stibiiresistens.</title>
        <authorList>
            <person name="Zhu W."/>
            <person name="Wang G."/>
        </authorList>
    </citation>
    <scope>NUCLEOTIDE SEQUENCE [LARGE SCALE GENOMIC DNA]</scope>
    <source>
        <strain evidence="4 5">SB22</strain>
    </source>
</reference>
<dbReference type="InterPro" id="IPR001789">
    <property type="entry name" value="Sig_transdc_resp-reg_receiver"/>
</dbReference>
<protein>
    <submittedName>
        <fullName evidence="4">Regulator</fullName>
    </submittedName>
</protein>
<dbReference type="Gene3D" id="3.40.50.2300">
    <property type="match status" value="1"/>
</dbReference>